<dbReference type="AlphaFoldDB" id="A0A9Q0YIU0"/>
<protein>
    <submittedName>
        <fullName evidence="1">Uncharacterized protein</fullName>
    </submittedName>
</protein>
<keyword evidence="2" id="KW-1185">Reference proteome</keyword>
<reference evidence="1" key="1">
    <citation type="submission" date="2021-10" db="EMBL/GenBank/DDBJ databases">
        <title>Tropical sea cucumber genome reveals ecological adaptation and Cuvierian tubules defense mechanism.</title>
        <authorList>
            <person name="Chen T."/>
        </authorList>
    </citation>
    <scope>NUCLEOTIDE SEQUENCE</scope>
    <source>
        <strain evidence="1">Nanhai2018</strain>
        <tissue evidence="1">Muscle</tissue>
    </source>
</reference>
<gene>
    <name evidence="1" type="ORF">HOLleu_39599</name>
</gene>
<dbReference type="Proteomes" id="UP001152320">
    <property type="component" value="Chromosome 21"/>
</dbReference>
<evidence type="ECO:0000313" key="1">
    <source>
        <dbReference type="EMBL" id="KAJ8022185.1"/>
    </source>
</evidence>
<proteinExistence type="predicted"/>
<organism evidence="1 2">
    <name type="scientific">Holothuria leucospilota</name>
    <name type="common">Black long sea cucumber</name>
    <name type="synonym">Mertensiothuria leucospilota</name>
    <dbReference type="NCBI Taxonomy" id="206669"/>
    <lineage>
        <taxon>Eukaryota</taxon>
        <taxon>Metazoa</taxon>
        <taxon>Echinodermata</taxon>
        <taxon>Eleutherozoa</taxon>
        <taxon>Echinozoa</taxon>
        <taxon>Holothuroidea</taxon>
        <taxon>Aspidochirotacea</taxon>
        <taxon>Aspidochirotida</taxon>
        <taxon>Holothuriidae</taxon>
        <taxon>Holothuria</taxon>
    </lineage>
</organism>
<comment type="caution">
    <text evidence="1">The sequence shown here is derived from an EMBL/GenBank/DDBJ whole genome shotgun (WGS) entry which is preliminary data.</text>
</comment>
<dbReference type="EMBL" id="JAIZAY010000021">
    <property type="protein sequence ID" value="KAJ8022185.1"/>
    <property type="molecule type" value="Genomic_DNA"/>
</dbReference>
<evidence type="ECO:0000313" key="2">
    <source>
        <dbReference type="Proteomes" id="UP001152320"/>
    </source>
</evidence>
<accession>A0A9Q0YIU0</accession>
<name>A0A9Q0YIU0_HOLLE</name>
<sequence>MPLMYHCNPFITCSISLTQPDRMHDAPDVSLQPIHDLQHLLLFSLTGCMMPLMYHCNPSLHATFSVIQPGWMHNALDTSLEPIHYVQYLPQFSMAGCMMPLVYHCYQSLHCSVLVIGNKKNPLKVECWSECSLYVML</sequence>